<name>A0A1F7YJA3_9BACT</name>
<dbReference type="EMBL" id="MGGL01000004">
    <property type="protein sequence ID" value="OGM27347.1"/>
    <property type="molecule type" value="Genomic_DNA"/>
</dbReference>
<sequence length="210" mass="23544">MHAFLITGHDPALTEKEIDKLLKTQKARRMDVIINKIADVRDLEKITKLAQVNKLAITVKNIDKAGSDALNAFLKPLEEPQTNIIYILTATIPGTIPETIISRCQLIRTREESINPDTIAFTENFLNMSVGQKLELTTQIKDREQALNFSENLISGIHKLIMNSQGDIYHLSNVLQEAEALRHNIIANGNITLQITNFIVNSSSWDETGN</sequence>
<gene>
    <name evidence="1" type="ORF">A2628_00910</name>
</gene>
<evidence type="ECO:0000313" key="1">
    <source>
        <dbReference type="EMBL" id="OGM27347.1"/>
    </source>
</evidence>
<evidence type="ECO:0000313" key="2">
    <source>
        <dbReference type="Proteomes" id="UP000179221"/>
    </source>
</evidence>
<dbReference type="InterPro" id="IPR027417">
    <property type="entry name" value="P-loop_NTPase"/>
</dbReference>
<accession>A0A1F7YJA3</accession>
<dbReference type="AlphaFoldDB" id="A0A1F7YJA3"/>
<dbReference type="SUPFAM" id="SSF52540">
    <property type="entry name" value="P-loop containing nucleoside triphosphate hydrolases"/>
    <property type="match status" value="1"/>
</dbReference>
<organism evidence="1 2">
    <name type="scientific">Candidatus Woesebacteria bacterium RIFCSPHIGHO2_01_FULL_40_22</name>
    <dbReference type="NCBI Taxonomy" id="1802499"/>
    <lineage>
        <taxon>Bacteria</taxon>
        <taxon>Candidatus Woeseibacteriota</taxon>
    </lineage>
</organism>
<dbReference type="Gene3D" id="3.40.50.300">
    <property type="entry name" value="P-loop containing nucleotide triphosphate hydrolases"/>
    <property type="match status" value="1"/>
</dbReference>
<evidence type="ECO:0008006" key="3">
    <source>
        <dbReference type="Google" id="ProtNLM"/>
    </source>
</evidence>
<reference evidence="1 2" key="1">
    <citation type="journal article" date="2016" name="Nat. Commun.">
        <title>Thousands of microbial genomes shed light on interconnected biogeochemical processes in an aquifer system.</title>
        <authorList>
            <person name="Anantharaman K."/>
            <person name="Brown C.T."/>
            <person name="Hug L.A."/>
            <person name="Sharon I."/>
            <person name="Castelle C.J."/>
            <person name="Probst A.J."/>
            <person name="Thomas B.C."/>
            <person name="Singh A."/>
            <person name="Wilkins M.J."/>
            <person name="Karaoz U."/>
            <person name="Brodie E.L."/>
            <person name="Williams K.H."/>
            <person name="Hubbard S.S."/>
            <person name="Banfield J.F."/>
        </authorList>
    </citation>
    <scope>NUCLEOTIDE SEQUENCE [LARGE SCALE GENOMIC DNA]</scope>
</reference>
<protein>
    <recommendedName>
        <fullName evidence="3">DNA polymerase III subunit delta</fullName>
    </recommendedName>
</protein>
<comment type="caution">
    <text evidence="1">The sequence shown here is derived from an EMBL/GenBank/DDBJ whole genome shotgun (WGS) entry which is preliminary data.</text>
</comment>
<proteinExistence type="predicted"/>
<dbReference type="Pfam" id="PF13177">
    <property type="entry name" value="DNA_pol3_delta2"/>
    <property type="match status" value="1"/>
</dbReference>
<dbReference type="Proteomes" id="UP000179221">
    <property type="component" value="Unassembled WGS sequence"/>
</dbReference>